<dbReference type="PANTHER" id="PTHR44068:SF11">
    <property type="entry name" value="GERANYL DIPHOSPHATE 2-C-METHYLTRANSFERASE"/>
    <property type="match status" value="1"/>
</dbReference>
<evidence type="ECO:0000313" key="6">
    <source>
        <dbReference type="Proteomes" id="UP000094580"/>
    </source>
</evidence>
<evidence type="ECO:0000256" key="2">
    <source>
        <dbReference type="ARBA" id="ARBA00022679"/>
    </source>
</evidence>
<evidence type="ECO:0000313" key="5">
    <source>
        <dbReference type="EMBL" id="ODG91581.1"/>
    </source>
</evidence>
<keyword evidence="2" id="KW-0808">Transferase</keyword>
<comment type="caution">
    <text evidence="5">The sequence shown here is derived from an EMBL/GenBank/DDBJ whole genome shotgun (WGS) entry which is preliminary data.</text>
</comment>
<reference evidence="5 6" key="1">
    <citation type="submission" date="2016-07" db="EMBL/GenBank/DDBJ databases">
        <authorList>
            <person name="Townsley L."/>
            <person name="Shank E.A."/>
        </authorList>
    </citation>
    <scope>NUCLEOTIDE SEQUENCE [LARGE SCALE GENOMIC DNA]</scope>
    <source>
        <strain evidence="5 6">CH01</strain>
    </source>
</reference>
<dbReference type="InterPro" id="IPR050447">
    <property type="entry name" value="Erg6_SMT_methyltransf"/>
</dbReference>
<gene>
    <name evidence="5" type="ORF">BED47_22780</name>
</gene>
<proteinExistence type="predicted"/>
<dbReference type="RefSeq" id="WP_069034017.1">
    <property type="nucleotide sequence ID" value="NZ_MDKC01000019.1"/>
</dbReference>
<dbReference type="InterPro" id="IPR013216">
    <property type="entry name" value="Methyltransf_11"/>
</dbReference>
<evidence type="ECO:0000256" key="1">
    <source>
        <dbReference type="ARBA" id="ARBA00022603"/>
    </source>
</evidence>
<sequence length="237" mass="27144">MRKFSYIDLIATLNIEDAHPGGFDLTKKTLRFLPLKSDSQVLEVGCGSGKTASYLYESFNCSITTIDINSRMLANARKRFNKKKIPVTLHQASAENLPFKDNSFDIIISESVTSFTNVDKSLHEYVRVLKKGGYFLAIEMTSERPLTLKEESEIKDVYGISKVKTVREWEQALIKGGFRDYKILKGNTIMNTSTNSIDSLPFQKLPPEGIELLHRFQEILIRYKDVLGYRVFLCRKR</sequence>
<dbReference type="Proteomes" id="UP000094580">
    <property type="component" value="Unassembled WGS sequence"/>
</dbReference>
<evidence type="ECO:0000256" key="3">
    <source>
        <dbReference type="ARBA" id="ARBA00022691"/>
    </source>
</evidence>
<dbReference type="SUPFAM" id="SSF53335">
    <property type="entry name" value="S-adenosyl-L-methionine-dependent methyltransferases"/>
    <property type="match status" value="1"/>
</dbReference>
<evidence type="ECO:0000259" key="4">
    <source>
        <dbReference type="Pfam" id="PF08241"/>
    </source>
</evidence>
<protein>
    <recommendedName>
        <fullName evidence="4">Methyltransferase type 11 domain-containing protein</fullName>
    </recommendedName>
</protein>
<organism evidence="5 6">
    <name type="scientific">Gottfriedia luciferensis</name>
    <dbReference type="NCBI Taxonomy" id="178774"/>
    <lineage>
        <taxon>Bacteria</taxon>
        <taxon>Bacillati</taxon>
        <taxon>Bacillota</taxon>
        <taxon>Bacilli</taxon>
        <taxon>Bacillales</taxon>
        <taxon>Bacillaceae</taxon>
        <taxon>Gottfriedia</taxon>
    </lineage>
</organism>
<feature type="domain" description="Methyltransferase type 11" evidence="4">
    <location>
        <begin position="42"/>
        <end position="136"/>
    </location>
</feature>
<dbReference type="InterPro" id="IPR029063">
    <property type="entry name" value="SAM-dependent_MTases_sf"/>
</dbReference>
<keyword evidence="6" id="KW-1185">Reference proteome</keyword>
<dbReference type="Pfam" id="PF08241">
    <property type="entry name" value="Methyltransf_11"/>
    <property type="match status" value="1"/>
</dbReference>
<keyword evidence="3" id="KW-0949">S-adenosyl-L-methionine</keyword>
<accession>A0ABX2ZPA8</accession>
<dbReference type="PANTHER" id="PTHR44068">
    <property type="entry name" value="ZGC:194242"/>
    <property type="match status" value="1"/>
</dbReference>
<dbReference type="PROSITE" id="PS01184">
    <property type="entry name" value="UBIE_2"/>
    <property type="match status" value="1"/>
</dbReference>
<dbReference type="EMBL" id="MDKC01000019">
    <property type="protein sequence ID" value="ODG91581.1"/>
    <property type="molecule type" value="Genomic_DNA"/>
</dbReference>
<name>A0ABX2ZPA8_9BACI</name>
<dbReference type="InterPro" id="IPR023576">
    <property type="entry name" value="UbiE/COQ5_MeTrFase_CS"/>
</dbReference>
<dbReference type="Gene3D" id="3.40.50.150">
    <property type="entry name" value="Vaccinia Virus protein VP39"/>
    <property type="match status" value="1"/>
</dbReference>
<dbReference type="CDD" id="cd02440">
    <property type="entry name" value="AdoMet_MTases"/>
    <property type="match status" value="1"/>
</dbReference>
<keyword evidence="1" id="KW-0489">Methyltransferase</keyword>